<organism evidence="2">
    <name type="scientific">marine sediment metagenome</name>
    <dbReference type="NCBI Taxonomy" id="412755"/>
    <lineage>
        <taxon>unclassified sequences</taxon>
        <taxon>metagenomes</taxon>
        <taxon>ecological metagenomes</taxon>
    </lineage>
</organism>
<evidence type="ECO:0000256" key="1">
    <source>
        <dbReference type="SAM" id="MobiDB-lite"/>
    </source>
</evidence>
<feature type="region of interest" description="Disordered" evidence="1">
    <location>
        <begin position="323"/>
        <end position="361"/>
    </location>
</feature>
<feature type="compositionally biased region" description="Pro residues" evidence="1">
    <location>
        <begin position="334"/>
        <end position="344"/>
    </location>
</feature>
<reference evidence="2" key="1">
    <citation type="journal article" date="2015" name="Nature">
        <title>Complex archaea that bridge the gap between prokaryotes and eukaryotes.</title>
        <authorList>
            <person name="Spang A."/>
            <person name="Saw J.H."/>
            <person name="Jorgensen S.L."/>
            <person name="Zaremba-Niedzwiedzka K."/>
            <person name="Martijn J."/>
            <person name="Lind A.E."/>
            <person name="van Eijk R."/>
            <person name="Schleper C."/>
            <person name="Guy L."/>
            <person name="Ettema T.J."/>
        </authorList>
    </citation>
    <scope>NUCLEOTIDE SEQUENCE</scope>
</reference>
<dbReference type="AlphaFoldDB" id="A0A0F9DNZ4"/>
<comment type="caution">
    <text evidence="2">The sequence shown here is derived from an EMBL/GenBank/DDBJ whole genome shotgun (WGS) entry which is preliminary data.</text>
</comment>
<protein>
    <submittedName>
        <fullName evidence="2">Uncharacterized protein</fullName>
    </submittedName>
</protein>
<feature type="non-terminal residue" evidence="2">
    <location>
        <position position="1"/>
    </location>
</feature>
<sequence length="638" mass="69584">QQVFQTGLDSIIPMALLLVPGGSIDAMMDIKTSERLQEVGVAEGVYSREQIDADLASIREAIGGQAGREQELAREMGLVPPEEPQIAPEAAVVEPEVPGEAEIAEEAPAEPVTAPEIPVTEPEAQPPVLPERVAGEEPTPVEAELTPEEPVSPEIAVPGVGLGLPVVEQKRVSVTGEPIEAHYEKTTGEIEVSEEFKSLSAGRQENVLRHEEGHYLMRLLPWADHAAIKERYEDLPTAEKEIVQLTTGAHGTSEWLEWFAREYADFTGERGDLVAPENRALIEKALAQHREAPGQKLPEPTGIAPIRRAAPVDRKKLREKLAERAAAETEPVGMAPPPLPPPTPEETAPVAGQPAPREVAPADVPRTLPEAPEATGPIVTAAAGAERAIAAIAQTKIGKKFVRPRRTLEKSAAGRTAIDLTERIVTKGAQTEYSHTRHMEIARQGLTFADRRWLGKNFKDVYEAGESMPSERIQRFADAWTEVHNSIGKMAEDLGVQVQDSRVLAKVKVDAIAQILGTTEAEILTTRQNLSAAKLAAILDVPPERITERLKGGERGVNLRQLVREIRRVTGADIGIDQIRARGGLRPFKRRIENYYPRMWTQDAREALEKQEGPLFDAIVAETSRLGIDISVIAASQD</sequence>
<dbReference type="EMBL" id="LAZR01028173">
    <property type="protein sequence ID" value="KKL63429.1"/>
    <property type="molecule type" value="Genomic_DNA"/>
</dbReference>
<proteinExistence type="predicted"/>
<gene>
    <name evidence="2" type="ORF">LCGC14_2175190</name>
</gene>
<accession>A0A0F9DNZ4</accession>
<feature type="non-terminal residue" evidence="2">
    <location>
        <position position="638"/>
    </location>
</feature>
<name>A0A0F9DNZ4_9ZZZZ</name>
<evidence type="ECO:0000313" key="2">
    <source>
        <dbReference type="EMBL" id="KKL63429.1"/>
    </source>
</evidence>